<evidence type="ECO:0000313" key="1">
    <source>
        <dbReference type="EMBL" id="MCD9642791.1"/>
    </source>
</evidence>
<dbReference type="Proteomes" id="UP000823775">
    <property type="component" value="Unassembled WGS sequence"/>
</dbReference>
<protein>
    <submittedName>
        <fullName evidence="1">Uncharacterized protein</fullName>
    </submittedName>
</protein>
<gene>
    <name evidence="1" type="ORF">HAX54_029804</name>
</gene>
<sequence>MLSAVIRSALGYPAFTVGMITGTLEVRPSRSSRTRERSSQCSMQVNVGVFINDVLKRARVKKGQRFSFAGRLIQFLRGHQIDEKVVDYRPRYDPKSIDLMKIKDPKGMHDPMLSISERHARIDNVLSHLYGMQIL</sequence>
<organism evidence="1 2">
    <name type="scientific">Datura stramonium</name>
    <name type="common">Jimsonweed</name>
    <name type="synonym">Common thornapple</name>
    <dbReference type="NCBI Taxonomy" id="4076"/>
    <lineage>
        <taxon>Eukaryota</taxon>
        <taxon>Viridiplantae</taxon>
        <taxon>Streptophyta</taxon>
        <taxon>Embryophyta</taxon>
        <taxon>Tracheophyta</taxon>
        <taxon>Spermatophyta</taxon>
        <taxon>Magnoliopsida</taxon>
        <taxon>eudicotyledons</taxon>
        <taxon>Gunneridae</taxon>
        <taxon>Pentapetalae</taxon>
        <taxon>asterids</taxon>
        <taxon>lamiids</taxon>
        <taxon>Solanales</taxon>
        <taxon>Solanaceae</taxon>
        <taxon>Solanoideae</taxon>
        <taxon>Datureae</taxon>
        <taxon>Datura</taxon>
    </lineage>
</organism>
<proteinExistence type="predicted"/>
<accession>A0ABS8V6I0</accession>
<keyword evidence="2" id="KW-1185">Reference proteome</keyword>
<evidence type="ECO:0000313" key="2">
    <source>
        <dbReference type="Proteomes" id="UP000823775"/>
    </source>
</evidence>
<comment type="caution">
    <text evidence="1">The sequence shown here is derived from an EMBL/GenBank/DDBJ whole genome shotgun (WGS) entry which is preliminary data.</text>
</comment>
<name>A0ABS8V6I0_DATST</name>
<dbReference type="EMBL" id="JACEIK010003704">
    <property type="protein sequence ID" value="MCD9642791.1"/>
    <property type="molecule type" value="Genomic_DNA"/>
</dbReference>
<reference evidence="1 2" key="1">
    <citation type="journal article" date="2021" name="BMC Genomics">
        <title>Datura genome reveals duplications of psychoactive alkaloid biosynthetic genes and high mutation rate following tissue culture.</title>
        <authorList>
            <person name="Rajewski A."/>
            <person name="Carter-House D."/>
            <person name="Stajich J."/>
            <person name="Litt A."/>
        </authorList>
    </citation>
    <scope>NUCLEOTIDE SEQUENCE [LARGE SCALE GENOMIC DNA]</scope>
    <source>
        <strain evidence="1">AR-01</strain>
    </source>
</reference>